<protein>
    <submittedName>
        <fullName evidence="1">Uncharacterized protein</fullName>
    </submittedName>
</protein>
<sequence>MKCPCSVALSSSSDGVQGLTKYITRMHAVGIPKASNSKRFVGEFPIIPLNVSV</sequence>
<dbReference type="EMBL" id="GBRH01196216">
    <property type="protein sequence ID" value="JAE01680.1"/>
    <property type="molecule type" value="Transcribed_RNA"/>
</dbReference>
<reference evidence="1" key="1">
    <citation type="submission" date="2014-09" db="EMBL/GenBank/DDBJ databases">
        <authorList>
            <person name="Magalhaes I.L.F."/>
            <person name="Oliveira U."/>
            <person name="Santos F.R."/>
            <person name="Vidigal T.H.D.A."/>
            <person name="Brescovit A.D."/>
            <person name="Santos A.J."/>
        </authorList>
    </citation>
    <scope>NUCLEOTIDE SEQUENCE</scope>
    <source>
        <tissue evidence="1">Shoot tissue taken approximately 20 cm above the soil surface</tissue>
    </source>
</reference>
<name>A0A0A9ELT6_ARUDO</name>
<proteinExistence type="predicted"/>
<accession>A0A0A9ELT6</accession>
<dbReference type="AlphaFoldDB" id="A0A0A9ELT6"/>
<reference evidence="1" key="2">
    <citation type="journal article" date="2015" name="Data Brief">
        <title>Shoot transcriptome of the giant reed, Arundo donax.</title>
        <authorList>
            <person name="Barrero R.A."/>
            <person name="Guerrero F.D."/>
            <person name="Moolhuijzen P."/>
            <person name="Goolsby J.A."/>
            <person name="Tidwell J."/>
            <person name="Bellgard S.E."/>
            <person name="Bellgard M.I."/>
        </authorList>
    </citation>
    <scope>NUCLEOTIDE SEQUENCE</scope>
    <source>
        <tissue evidence="1">Shoot tissue taken approximately 20 cm above the soil surface</tissue>
    </source>
</reference>
<evidence type="ECO:0000313" key="1">
    <source>
        <dbReference type="EMBL" id="JAE01680.1"/>
    </source>
</evidence>
<organism evidence="1">
    <name type="scientific">Arundo donax</name>
    <name type="common">Giant reed</name>
    <name type="synonym">Donax arundinaceus</name>
    <dbReference type="NCBI Taxonomy" id="35708"/>
    <lineage>
        <taxon>Eukaryota</taxon>
        <taxon>Viridiplantae</taxon>
        <taxon>Streptophyta</taxon>
        <taxon>Embryophyta</taxon>
        <taxon>Tracheophyta</taxon>
        <taxon>Spermatophyta</taxon>
        <taxon>Magnoliopsida</taxon>
        <taxon>Liliopsida</taxon>
        <taxon>Poales</taxon>
        <taxon>Poaceae</taxon>
        <taxon>PACMAD clade</taxon>
        <taxon>Arundinoideae</taxon>
        <taxon>Arundineae</taxon>
        <taxon>Arundo</taxon>
    </lineage>
</organism>